<sequence length="99" mass="10954">MVEESVTFSRYDTADYLRDERDIQAYLEAALEDGDPAMIALALGNIARARNISQLARETHMSREGVYKALSGRGNPSFATIAKLASALGYRITLEQKQT</sequence>
<dbReference type="SMART" id="SM00530">
    <property type="entry name" value="HTH_XRE"/>
    <property type="match status" value="1"/>
</dbReference>
<proteinExistence type="predicted"/>
<dbReference type="STRING" id="1121942.SAMN02745148_02071"/>
<dbReference type="NCBIfam" id="TIGR02684">
    <property type="entry name" value="dnstrm_HI1420"/>
    <property type="match status" value="1"/>
</dbReference>
<dbReference type="Gene3D" id="1.10.260.40">
    <property type="entry name" value="lambda repressor-like DNA-binding domains"/>
    <property type="match status" value="1"/>
</dbReference>
<dbReference type="CDD" id="cd00093">
    <property type="entry name" value="HTH_XRE"/>
    <property type="match status" value="1"/>
</dbReference>
<dbReference type="AlphaFoldDB" id="A0A1M4ZUN8"/>
<reference evidence="2 3" key="1">
    <citation type="submission" date="2016-11" db="EMBL/GenBank/DDBJ databases">
        <authorList>
            <person name="Jaros S."/>
            <person name="Januszkiewicz K."/>
            <person name="Wedrychowicz H."/>
        </authorList>
    </citation>
    <scope>NUCLEOTIDE SEQUENCE [LARGE SCALE GENOMIC DNA]</scope>
    <source>
        <strain evidence="2 3">DSM 19980</strain>
    </source>
</reference>
<dbReference type="InterPro" id="IPR010982">
    <property type="entry name" value="Lambda_DNA-bd_dom_sf"/>
</dbReference>
<dbReference type="InterPro" id="IPR001387">
    <property type="entry name" value="Cro/C1-type_HTH"/>
</dbReference>
<evidence type="ECO:0000259" key="1">
    <source>
        <dbReference type="PROSITE" id="PS50943"/>
    </source>
</evidence>
<dbReference type="PANTHER" id="PTHR40275">
    <property type="entry name" value="SSL7038 PROTEIN"/>
    <property type="match status" value="1"/>
</dbReference>
<dbReference type="GO" id="GO:0003677">
    <property type="term" value="F:DNA binding"/>
    <property type="evidence" value="ECO:0007669"/>
    <property type="project" value="InterPro"/>
</dbReference>
<dbReference type="Pfam" id="PF21716">
    <property type="entry name" value="dnstrm_HI1420"/>
    <property type="match status" value="1"/>
</dbReference>
<dbReference type="PROSITE" id="PS50943">
    <property type="entry name" value="HTH_CROC1"/>
    <property type="match status" value="1"/>
</dbReference>
<dbReference type="Proteomes" id="UP000184346">
    <property type="component" value="Unassembled WGS sequence"/>
</dbReference>
<dbReference type="InterPro" id="IPR014057">
    <property type="entry name" value="HI1420"/>
</dbReference>
<accession>A0A1M4ZUN8</accession>
<dbReference type="EMBL" id="FQUJ01000008">
    <property type="protein sequence ID" value="SHF21810.1"/>
    <property type="molecule type" value="Genomic_DNA"/>
</dbReference>
<protein>
    <submittedName>
        <fullName evidence="2">Probable addiction module antidote protein</fullName>
    </submittedName>
</protein>
<dbReference type="PANTHER" id="PTHR40275:SF1">
    <property type="entry name" value="SSL7038 PROTEIN"/>
    <property type="match status" value="1"/>
</dbReference>
<gene>
    <name evidence="2" type="ORF">SAMN02745148_02071</name>
</gene>
<dbReference type="SUPFAM" id="SSF47413">
    <property type="entry name" value="lambda repressor-like DNA-binding domains"/>
    <property type="match status" value="1"/>
</dbReference>
<evidence type="ECO:0000313" key="3">
    <source>
        <dbReference type="Proteomes" id="UP000184346"/>
    </source>
</evidence>
<keyword evidence="3" id="KW-1185">Reference proteome</keyword>
<organism evidence="2 3">
    <name type="scientific">Modicisalibacter ilicicola DSM 19980</name>
    <dbReference type="NCBI Taxonomy" id="1121942"/>
    <lineage>
        <taxon>Bacteria</taxon>
        <taxon>Pseudomonadati</taxon>
        <taxon>Pseudomonadota</taxon>
        <taxon>Gammaproteobacteria</taxon>
        <taxon>Oceanospirillales</taxon>
        <taxon>Halomonadaceae</taxon>
        <taxon>Modicisalibacter</taxon>
    </lineage>
</organism>
<name>A0A1M4ZUN8_9GAMM</name>
<feature type="domain" description="HTH cro/C1-type" evidence="1">
    <location>
        <begin position="53"/>
        <end position="96"/>
    </location>
</feature>
<evidence type="ECO:0000313" key="2">
    <source>
        <dbReference type="EMBL" id="SHF21810.1"/>
    </source>
</evidence>